<accession>A0A6J4V3A0</accession>
<dbReference type="EMBL" id="CADCWL010000093">
    <property type="protein sequence ID" value="CAA9564138.1"/>
    <property type="molecule type" value="Genomic_DNA"/>
</dbReference>
<evidence type="ECO:0000259" key="2">
    <source>
        <dbReference type="Pfam" id="PF13340"/>
    </source>
</evidence>
<dbReference type="AlphaFoldDB" id="A0A6J4V3A0"/>
<name>A0A6J4V3A0_9BACT</name>
<dbReference type="PANTHER" id="PTHR46637">
    <property type="entry name" value="TIS1421-TRANSPOSASE PROTEIN A"/>
    <property type="match status" value="1"/>
</dbReference>
<proteinExistence type="predicted"/>
<evidence type="ECO:0000256" key="1">
    <source>
        <dbReference type="SAM" id="MobiDB-lite"/>
    </source>
</evidence>
<dbReference type="Pfam" id="PF13340">
    <property type="entry name" value="DUF4096"/>
    <property type="match status" value="1"/>
</dbReference>
<protein>
    <recommendedName>
        <fullName evidence="2">Insertion element IS402-like domain-containing protein</fullName>
    </recommendedName>
</protein>
<evidence type="ECO:0000313" key="3">
    <source>
        <dbReference type="EMBL" id="CAA9564138.1"/>
    </source>
</evidence>
<organism evidence="3">
    <name type="scientific">uncultured Thermomicrobiales bacterium</name>
    <dbReference type="NCBI Taxonomy" id="1645740"/>
    <lineage>
        <taxon>Bacteria</taxon>
        <taxon>Pseudomonadati</taxon>
        <taxon>Thermomicrobiota</taxon>
        <taxon>Thermomicrobia</taxon>
        <taxon>Thermomicrobiales</taxon>
        <taxon>environmental samples</taxon>
    </lineage>
</organism>
<dbReference type="PANTHER" id="PTHR46637:SF1">
    <property type="entry name" value="BLL5188 PROTEIN"/>
    <property type="match status" value="1"/>
</dbReference>
<dbReference type="InterPro" id="IPR052909">
    <property type="entry name" value="Transposase_6_like"/>
</dbReference>
<dbReference type="InterPro" id="IPR025161">
    <property type="entry name" value="IS402-like_dom"/>
</dbReference>
<sequence>MPRHHPPVGSPCLADAVWEVVAPSLPRRKAQPEAGRPFAEDRASLCGVHFALRTGAPWSVTPRGPGSASPAACWRRLRDRQQAGVYDAAHRAMLDRVGSADKIARERVCLDRPVMPAKWGARGPAATPPTAASPRSSATS</sequence>
<feature type="domain" description="Insertion element IS402-like" evidence="2">
    <location>
        <begin position="13"/>
        <end position="89"/>
    </location>
</feature>
<feature type="compositionally biased region" description="Low complexity" evidence="1">
    <location>
        <begin position="120"/>
        <end position="140"/>
    </location>
</feature>
<gene>
    <name evidence="3" type="ORF">AVDCRST_MAG19-2078</name>
</gene>
<reference evidence="3" key="1">
    <citation type="submission" date="2020-02" db="EMBL/GenBank/DDBJ databases">
        <authorList>
            <person name="Meier V. D."/>
        </authorList>
    </citation>
    <scope>NUCLEOTIDE SEQUENCE</scope>
    <source>
        <strain evidence="3">AVDCRST_MAG19</strain>
    </source>
</reference>
<feature type="region of interest" description="Disordered" evidence="1">
    <location>
        <begin position="117"/>
        <end position="140"/>
    </location>
</feature>